<feature type="region of interest" description="Disordered" evidence="2">
    <location>
        <begin position="556"/>
        <end position="621"/>
    </location>
</feature>
<feature type="compositionally biased region" description="Basic and acidic residues" evidence="2">
    <location>
        <begin position="117"/>
        <end position="126"/>
    </location>
</feature>
<dbReference type="Ensembl" id="ENSHHUT00000007394.1">
    <property type="protein sequence ID" value="ENSHHUP00000007176.1"/>
    <property type="gene ID" value="ENSHHUG00000004438.1"/>
</dbReference>
<evidence type="ECO:0000256" key="2">
    <source>
        <dbReference type="SAM" id="MobiDB-lite"/>
    </source>
</evidence>
<dbReference type="InterPro" id="IPR033316">
    <property type="entry name" value="RBBP8-like"/>
</dbReference>
<dbReference type="STRING" id="62062.ENSHHUP00000007176"/>
<dbReference type="GeneTree" id="ENSGT00530000063835"/>
<feature type="compositionally biased region" description="Basic and acidic residues" evidence="2">
    <location>
        <begin position="593"/>
        <end position="609"/>
    </location>
</feature>
<dbReference type="Pfam" id="PF10482">
    <property type="entry name" value="CtIP_N"/>
    <property type="match status" value="1"/>
</dbReference>
<feature type="compositionally biased region" description="Polar residues" evidence="2">
    <location>
        <begin position="611"/>
        <end position="621"/>
    </location>
</feature>
<feature type="compositionally biased region" description="Polar residues" evidence="2">
    <location>
        <begin position="556"/>
        <end position="569"/>
    </location>
</feature>
<dbReference type="GO" id="GO:0010792">
    <property type="term" value="P:DNA double-strand break processing involved in repair via single-strand annealing"/>
    <property type="evidence" value="ECO:0007669"/>
    <property type="project" value="TreeGrafter"/>
</dbReference>
<reference evidence="5" key="1">
    <citation type="submission" date="2018-06" db="EMBL/GenBank/DDBJ databases">
        <title>Genome assembly of Danube salmon.</title>
        <authorList>
            <person name="Macqueen D.J."/>
            <person name="Gundappa M.K."/>
        </authorList>
    </citation>
    <scope>NUCLEOTIDE SEQUENCE [LARGE SCALE GENOMIC DNA]</scope>
</reference>
<evidence type="ECO:0000256" key="1">
    <source>
        <dbReference type="SAM" id="Coils"/>
    </source>
</evidence>
<feature type="compositionally biased region" description="Polar residues" evidence="2">
    <location>
        <begin position="132"/>
        <end position="143"/>
    </location>
</feature>
<keyword evidence="1" id="KW-0175">Coiled coil</keyword>
<feature type="region of interest" description="Disordered" evidence="2">
    <location>
        <begin position="208"/>
        <end position="255"/>
    </location>
</feature>
<reference evidence="4" key="3">
    <citation type="submission" date="2025-09" db="UniProtKB">
        <authorList>
            <consortium name="Ensembl"/>
        </authorList>
    </citation>
    <scope>IDENTIFICATION</scope>
</reference>
<name>A0A4W5K5A5_9TELE</name>
<evidence type="ECO:0000313" key="5">
    <source>
        <dbReference type="Proteomes" id="UP000314982"/>
    </source>
</evidence>
<sequence length="621" mass="68620">MALEGFNKLFHKLREAHEREVKGWQEKFQELTNKNGCDTKQMEELYNKNQQLKEHQRLLTENIKQLENRLRAGLCDRCTVTQDVAKRRQQEYETSQIQSLHHISILVGKMNKMTKENQRLQEEVSHLRGAQEGQSGHSSSQDVTPEVRQSADLSPSAVPHTTAIRSLSQPPEGATAGLSIVNTETDHRRSFGADETLLERRHVKGWNGKQSYKSHKPLSMSTPIPQALRPEQSTARGNTGEKRVHSVETIDQQRYPVAPSIPPHLFVLKNNPLPSSSSLSFSSSLTGDEKQSRHLVHAPVPYRPFPIKNAHLSVPWPQPEHSDSVTLATSVGDGLVVHSNPNPNLPSIPNLQTFHQQSSKNTQSRGQSTGQAWPKPVKSPGAQVQDQDRRGVQHPCRDVVVQPERVFGEGLKGADSPLDLSDPGRFRSSKSPQDSKPSPTLQDVYIEGETSNRATKTDSSPQVQAHPPSSSSSSSFPPAPPSSSSSTQPSSQQRQSPSDHNLKEGGQSEMEEADGKADQRTGKDSEDRKDPVLTISLHPVVLLEALNYGLQNKLYSNGKSAQGTAAGSNSDDQEVESSLSESESSQSSKRKWTRLDTDTEVPHQKEKRINLLSTVTGEEPK</sequence>
<dbReference type="AlphaFoldDB" id="A0A4W5K5A5"/>
<evidence type="ECO:0000313" key="4">
    <source>
        <dbReference type="Ensembl" id="ENSHHUP00000007176.1"/>
    </source>
</evidence>
<feature type="compositionally biased region" description="Basic and acidic residues" evidence="2">
    <location>
        <begin position="386"/>
        <end position="397"/>
    </location>
</feature>
<feature type="region of interest" description="Disordered" evidence="2">
    <location>
        <begin position="117"/>
        <end position="196"/>
    </location>
</feature>
<feature type="compositionally biased region" description="Low complexity" evidence="2">
    <location>
        <begin position="576"/>
        <end position="587"/>
    </location>
</feature>
<organism evidence="4 5">
    <name type="scientific">Hucho hucho</name>
    <name type="common">huchen</name>
    <dbReference type="NCBI Taxonomy" id="62062"/>
    <lineage>
        <taxon>Eukaryota</taxon>
        <taxon>Metazoa</taxon>
        <taxon>Chordata</taxon>
        <taxon>Craniata</taxon>
        <taxon>Vertebrata</taxon>
        <taxon>Euteleostomi</taxon>
        <taxon>Actinopterygii</taxon>
        <taxon>Neopterygii</taxon>
        <taxon>Teleostei</taxon>
        <taxon>Protacanthopterygii</taxon>
        <taxon>Salmoniformes</taxon>
        <taxon>Salmonidae</taxon>
        <taxon>Salmoninae</taxon>
        <taxon>Hucho</taxon>
    </lineage>
</organism>
<proteinExistence type="predicted"/>
<dbReference type="PANTHER" id="PTHR15107:SF3">
    <property type="entry name" value="RBBP8 N-TERMINAL-LIKE PROTEIN"/>
    <property type="match status" value="1"/>
</dbReference>
<reference evidence="4" key="2">
    <citation type="submission" date="2025-08" db="UniProtKB">
        <authorList>
            <consortium name="Ensembl"/>
        </authorList>
    </citation>
    <scope>IDENTIFICATION</scope>
</reference>
<feature type="coiled-coil region" evidence="1">
    <location>
        <begin position="14"/>
        <end position="69"/>
    </location>
</feature>
<dbReference type="Proteomes" id="UP000314982">
    <property type="component" value="Unassembled WGS sequence"/>
</dbReference>
<feature type="compositionally biased region" description="Basic and acidic residues" evidence="2">
    <location>
        <begin position="513"/>
        <end position="531"/>
    </location>
</feature>
<feature type="compositionally biased region" description="Low complexity" evidence="2">
    <location>
        <begin position="429"/>
        <end position="439"/>
    </location>
</feature>
<feature type="compositionally biased region" description="Basic and acidic residues" evidence="2">
    <location>
        <begin position="239"/>
        <end position="248"/>
    </location>
</feature>
<keyword evidence="5" id="KW-1185">Reference proteome</keyword>
<evidence type="ECO:0000259" key="3">
    <source>
        <dbReference type="Pfam" id="PF10482"/>
    </source>
</evidence>
<dbReference type="PANTHER" id="PTHR15107">
    <property type="entry name" value="RETINOBLASTOMA BINDING PROTEIN 8"/>
    <property type="match status" value="1"/>
</dbReference>
<accession>A0A4W5K5A5</accession>
<feature type="compositionally biased region" description="Low complexity" evidence="2">
    <location>
        <begin position="339"/>
        <end position="351"/>
    </location>
</feature>
<dbReference type="GO" id="GO:0003684">
    <property type="term" value="F:damaged DNA binding"/>
    <property type="evidence" value="ECO:0007669"/>
    <property type="project" value="TreeGrafter"/>
</dbReference>
<dbReference type="InterPro" id="IPR019518">
    <property type="entry name" value="CtIP_N"/>
</dbReference>
<feature type="compositionally biased region" description="Low complexity" evidence="2">
    <location>
        <begin position="459"/>
        <end position="498"/>
    </location>
</feature>
<feature type="compositionally biased region" description="Polar residues" evidence="2">
    <location>
        <begin position="449"/>
        <end position="458"/>
    </location>
</feature>
<feature type="region of interest" description="Disordered" evidence="2">
    <location>
        <begin position="334"/>
        <end position="533"/>
    </location>
</feature>
<feature type="compositionally biased region" description="Basic and acidic residues" evidence="2">
    <location>
        <begin position="184"/>
        <end position="196"/>
    </location>
</feature>
<feature type="domain" description="DNA endonuclease Ctp1 N-terminal" evidence="3">
    <location>
        <begin position="6"/>
        <end position="124"/>
    </location>
</feature>
<feature type="compositionally biased region" description="Polar residues" evidence="2">
    <location>
        <begin position="352"/>
        <end position="371"/>
    </location>
</feature>
<protein>
    <recommendedName>
        <fullName evidence="3">DNA endonuclease Ctp1 N-terminal domain-containing protein</fullName>
    </recommendedName>
</protein>